<dbReference type="Proteomes" id="UP000054538">
    <property type="component" value="Unassembled WGS sequence"/>
</dbReference>
<dbReference type="InParanoid" id="A0A0D0BYN1"/>
<dbReference type="OrthoDB" id="3252425at2759"/>
<dbReference type="EMBL" id="KN827575">
    <property type="protein sequence ID" value="KIK76277.1"/>
    <property type="molecule type" value="Genomic_DNA"/>
</dbReference>
<keyword evidence="2" id="KW-1185">Reference proteome</keyword>
<reference evidence="2" key="2">
    <citation type="submission" date="2015-01" db="EMBL/GenBank/DDBJ databases">
        <title>Evolutionary Origins and Diversification of the Mycorrhizal Mutualists.</title>
        <authorList>
            <consortium name="DOE Joint Genome Institute"/>
            <consortium name="Mycorrhizal Genomics Consortium"/>
            <person name="Kohler A."/>
            <person name="Kuo A."/>
            <person name="Nagy L.G."/>
            <person name="Floudas D."/>
            <person name="Copeland A."/>
            <person name="Barry K.W."/>
            <person name="Cichocki N."/>
            <person name="Veneault-Fourrey C."/>
            <person name="LaButti K."/>
            <person name="Lindquist E.A."/>
            <person name="Lipzen A."/>
            <person name="Lundell T."/>
            <person name="Morin E."/>
            <person name="Murat C."/>
            <person name="Riley R."/>
            <person name="Ohm R."/>
            <person name="Sun H."/>
            <person name="Tunlid A."/>
            <person name="Henrissat B."/>
            <person name="Grigoriev I.V."/>
            <person name="Hibbett D.S."/>
            <person name="Martin F."/>
        </authorList>
    </citation>
    <scope>NUCLEOTIDE SEQUENCE [LARGE SCALE GENOMIC DNA]</scope>
    <source>
        <strain evidence="2">Ve08.2h10</strain>
    </source>
</reference>
<sequence length="78" mass="8861">KILEQLHKVLAILMDATTFFLCATPNLVTAIPAMDHIDQQFHEFSCDRKYLAPVCAAGSLTKKTLNHYYSLTDRSKVY</sequence>
<gene>
    <name evidence="1" type="ORF">PAXRUDRAFT_170403</name>
</gene>
<protein>
    <submittedName>
        <fullName evidence="1">Uncharacterized protein</fullName>
    </submittedName>
</protein>
<proteinExistence type="predicted"/>
<evidence type="ECO:0000313" key="1">
    <source>
        <dbReference type="EMBL" id="KIK76277.1"/>
    </source>
</evidence>
<accession>A0A0D0BYN1</accession>
<dbReference type="AlphaFoldDB" id="A0A0D0BYN1"/>
<dbReference type="HOGENOM" id="CLU_2729007_0_0_1"/>
<feature type="non-terminal residue" evidence="1">
    <location>
        <position position="1"/>
    </location>
</feature>
<evidence type="ECO:0000313" key="2">
    <source>
        <dbReference type="Proteomes" id="UP000054538"/>
    </source>
</evidence>
<name>A0A0D0BYN1_9AGAM</name>
<reference evidence="1 2" key="1">
    <citation type="submission" date="2014-04" db="EMBL/GenBank/DDBJ databases">
        <authorList>
            <consortium name="DOE Joint Genome Institute"/>
            <person name="Kuo A."/>
            <person name="Kohler A."/>
            <person name="Jargeat P."/>
            <person name="Nagy L.G."/>
            <person name="Floudas D."/>
            <person name="Copeland A."/>
            <person name="Barry K.W."/>
            <person name="Cichocki N."/>
            <person name="Veneault-Fourrey C."/>
            <person name="LaButti K."/>
            <person name="Lindquist E.A."/>
            <person name="Lipzen A."/>
            <person name="Lundell T."/>
            <person name="Morin E."/>
            <person name="Murat C."/>
            <person name="Sun H."/>
            <person name="Tunlid A."/>
            <person name="Henrissat B."/>
            <person name="Grigoriev I.V."/>
            <person name="Hibbett D.S."/>
            <person name="Martin F."/>
            <person name="Nordberg H.P."/>
            <person name="Cantor M.N."/>
            <person name="Hua S.X."/>
        </authorList>
    </citation>
    <scope>NUCLEOTIDE SEQUENCE [LARGE SCALE GENOMIC DNA]</scope>
    <source>
        <strain evidence="1 2">Ve08.2h10</strain>
    </source>
</reference>
<organism evidence="1 2">
    <name type="scientific">Paxillus rubicundulus Ve08.2h10</name>
    <dbReference type="NCBI Taxonomy" id="930991"/>
    <lineage>
        <taxon>Eukaryota</taxon>
        <taxon>Fungi</taxon>
        <taxon>Dikarya</taxon>
        <taxon>Basidiomycota</taxon>
        <taxon>Agaricomycotina</taxon>
        <taxon>Agaricomycetes</taxon>
        <taxon>Agaricomycetidae</taxon>
        <taxon>Boletales</taxon>
        <taxon>Paxilineae</taxon>
        <taxon>Paxillaceae</taxon>
        <taxon>Paxillus</taxon>
    </lineage>
</organism>